<accession>A0ABV7FWU3</accession>
<evidence type="ECO:0000259" key="1">
    <source>
        <dbReference type="Pfam" id="PF08808"/>
    </source>
</evidence>
<feature type="domain" description="RES" evidence="1">
    <location>
        <begin position="48"/>
        <end position="185"/>
    </location>
</feature>
<keyword evidence="3" id="KW-1185">Reference proteome</keyword>
<evidence type="ECO:0000313" key="2">
    <source>
        <dbReference type="EMBL" id="MFC3123205.1"/>
    </source>
</evidence>
<gene>
    <name evidence="2" type="ORF">ACFOHL_16400</name>
</gene>
<proteinExistence type="predicted"/>
<comment type="caution">
    <text evidence="2">The sequence shown here is derived from an EMBL/GenBank/DDBJ whole genome shotgun (WGS) entry which is preliminary data.</text>
</comment>
<dbReference type="RefSeq" id="WP_376921319.1">
    <property type="nucleotide sequence ID" value="NZ_JBHRSW010000047.1"/>
</dbReference>
<dbReference type="Proteomes" id="UP001595478">
    <property type="component" value="Unassembled WGS sequence"/>
</dbReference>
<dbReference type="InterPro" id="IPR014914">
    <property type="entry name" value="RES_dom"/>
</dbReference>
<sequence length="229" mass="26530">MRWPNIYRSPKFVLDSRSNELLFRGQKYAKDCDENNTDPTVTRSPVYFSYNPKKNRFTPVSEYNKTYYCSMSALGAILETLVEFRAMDISHIHTLEYASDELAQYELICFKLPPKPQTKFTLLDLTAEGCLTSLREKQDTPILNSMDMQMSSYFADEALQVGFAGIRYSTRQSAKQALVLFEQTKLGFERALVESRMSFLTYFKQNPQDMQLLNISIIDEKPIDHNDQS</sequence>
<organism evidence="2 3">
    <name type="scientific">Agaribacter flavus</name>
    <dbReference type="NCBI Taxonomy" id="1902781"/>
    <lineage>
        <taxon>Bacteria</taxon>
        <taxon>Pseudomonadati</taxon>
        <taxon>Pseudomonadota</taxon>
        <taxon>Gammaproteobacteria</taxon>
        <taxon>Alteromonadales</taxon>
        <taxon>Alteromonadaceae</taxon>
        <taxon>Agaribacter</taxon>
    </lineage>
</organism>
<evidence type="ECO:0000313" key="3">
    <source>
        <dbReference type="Proteomes" id="UP001595478"/>
    </source>
</evidence>
<dbReference type="EMBL" id="JBHRSW010000047">
    <property type="protein sequence ID" value="MFC3123205.1"/>
    <property type="molecule type" value="Genomic_DNA"/>
</dbReference>
<name>A0ABV7FWU3_9ALTE</name>
<protein>
    <submittedName>
        <fullName evidence="2">RES family NAD+ phosphorylase</fullName>
    </submittedName>
</protein>
<dbReference type="Pfam" id="PF08808">
    <property type="entry name" value="RES"/>
    <property type="match status" value="1"/>
</dbReference>
<reference evidence="3" key="1">
    <citation type="journal article" date="2019" name="Int. J. Syst. Evol. Microbiol.">
        <title>The Global Catalogue of Microorganisms (GCM) 10K type strain sequencing project: providing services to taxonomists for standard genome sequencing and annotation.</title>
        <authorList>
            <consortium name="The Broad Institute Genomics Platform"/>
            <consortium name="The Broad Institute Genome Sequencing Center for Infectious Disease"/>
            <person name="Wu L."/>
            <person name="Ma J."/>
        </authorList>
    </citation>
    <scope>NUCLEOTIDE SEQUENCE [LARGE SCALE GENOMIC DNA]</scope>
    <source>
        <strain evidence="3">KCTC 52473</strain>
    </source>
</reference>